<comment type="caution">
    <text evidence="2">The sequence shown here is derived from an EMBL/GenBank/DDBJ whole genome shotgun (WGS) entry which is preliminary data.</text>
</comment>
<name>A0ABU1WNG3_9BURK</name>
<dbReference type="InterPro" id="IPR059106">
    <property type="entry name" value="WHD_MalT"/>
</dbReference>
<keyword evidence="3" id="KW-1185">Reference proteome</keyword>
<dbReference type="PANTHER" id="PTHR35807">
    <property type="entry name" value="TRANSCRIPTIONAL REGULATOR REDD-RELATED"/>
    <property type="match status" value="1"/>
</dbReference>
<accession>A0ABU1WNG3</accession>
<dbReference type="Gene3D" id="1.10.10.10">
    <property type="entry name" value="Winged helix-like DNA-binding domain superfamily/Winged helix DNA-binding domain"/>
    <property type="match status" value="1"/>
</dbReference>
<proteinExistence type="predicted"/>
<protein>
    <submittedName>
        <fullName evidence="2">ATP/maltotriose-dependent transcriptional regulator MalT/DNA-binding SARP family transcriptional activator</fullName>
    </submittedName>
</protein>
<organism evidence="2 3">
    <name type="scientific">Hydrogenophaga palleronii</name>
    <dbReference type="NCBI Taxonomy" id="65655"/>
    <lineage>
        <taxon>Bacteria</taxon>
        <taxon>Pseudomonadati</taxon>
        <taxon>Pseudomonadota</taxon>
        <taxon>Betaproteobacteria</taxon>
        <taxon>Burkholderiales</taxon>
        <taxon>Comamonadaceae</taxon>
        <taxon>Hydrogenophaga</taxon>
    </lineage>
</organism>
<feature type="domain" description="Bacterial transcriptional activator" evidence="1">
    <location>
        <begin position="926"/>
        <end position="1055"/>
    </location>
</feature>
<dbReference type="Pfam" id="PF25873">
    <property type="entry name" value="WHD_MalT"/>
    <property type="match status" value="1"/>
</dbReference>
<dbReference type="PANTHER" id="PTHR35807:SF2">
    <property type="entry name" value="TRANSCRIPTIONAL ACTIVATOR DOMAIN"/>
    <property type="match status" value="1"/>
</dbReference>
<dbReference type="InterPro" id="IPR005158">
    <property type="entry name" value="BTAD"/>
</dbReference>
<dbReference type="EMBL" id="JAVDWU010000005">
    <property type="protein sequence ID" value="MDR7150831.1"/>
    <property type="molecule type" value="Genomic_DNA"/>
</dbReference>
<evidence type="ECO:0000259" key="1">
    <source>
        <dbReference type="SMART" id="SM01043"/>
    </source>
</evidence>
<sequence length="1062" mass="118069">MAQRRNTPAPLAKLTAPTPLPSTLIRPHLLQRMAAAPAGLWVASPAASGKTVLAATALRALQRPACWLQLDSGDADPGSFFYFLAQAAASWPARRGTPPLPVYSREVVAGLDDFARAWFRALAARLPQGFVLVLDDWHRMAETSPLQSALALALDELPQGAAIWVLSRHAPPPPFDAARVRGRLATLDFSDLALSGDEVRSLLALHPSAAKRNLDKQAAHWHQWCEGWVGALTFALAIDRREPSSLPQVVPSGTASTVFGFLSAELFERLPSELQAFMLTSAWLPQVSARLMREALPQVDVARAIAELSRRSLLLSVDTGREPLWRYHRLLREFLRQRSLEVWGQEQLGAHLRALARKVQEEGLPEAAASLFMATGDFPGLEALVQKEGPRLLREGRFLTLMAWVKALPEHDRKPWVRYWHASALLAQDVRASAREFEHAYQGFTAEENTEGLYRSWCGAVEANTFACDDFRVLETWLHRLRELRRRRGPAPTFVLRAQVWVYGFSAVFFSDPQTPEFAAWLRNVKRLYRLAPRRNDRLAVGGLLGLYHASMTGMGSLRAHMLALRPLLDDERLSPFHRLVAMLPDAIQHWIGGQTEDALQCLQRYAALAHETGAHAMDHQIAFQSAYVHGVRGDLAALDQQLQSLEPRLPALGRIDGAQYDFLAGWRAALAGRLPEALHLLERSVDNAQRHRFAFFEAIGQGLLAELRAMAGDFEAARLQAEEALAVGRRLNSVTALVACHMQRAIVAELGAEDESRLRSLLQVAIGYARQHGHWAWGGLMPNNLSRLAMRALSLDVEPAYVRELIVRRRLSPRCSPAAHTAWPWPVRVQALGVLTLSTSAPHTEGASSANAQRPMDLLRALVCMAPAPLPVQTAIDWLWPESQSSDDRKLFDVTLHRLRKLMGDEQTLRLEGGKLALEADRVWTDLGALSVLMEHAEGTAATRAKALCALARGCFLAGDDAPWVRLARARWRRRVAQAAQQIAQELGDAEAELTLMEVLFDTDPASEPLMRRLADLMIQRHDQRRAQEVVNQCNATRLLEMDGPTGGEYSNVRRLAQGRR</sequence>
<evidence type="ECO:0000313" key="3">
    <source>
        <dbReference type="Proteomes" id="UP001265700"/>
    </source>
</evidence>
<evidence type="ECO:0000313" key="2">
    <source>
        <dbReference type="EMBL" id="MDR7150831.1"/>
    </source>
</evidence>
<dbReference type="InterPro" id="IPR051677">
    <property type="entry name" value="AfsR-DnrI-RedD_regulator"/>
</dbReference>
<dbReference type="InterPro" id="IPR036388">
    <property type="entry name" value="WH-like_DNA-bd_sf"/>
</dbReference>
<reference evidence="2 3" key="1">
    <citation type="submission" date="2023-07" db="EMBL/GenBank/DDBJ databases">
        <title>Sorghum-associated microbial communities from plants grown in Nebraska, USA.</title>
        <authorList>
            <person name="Schachtman D."/>
        </authorList>
    </citation>
    <scope>NUCLEOTIDE SEQUENCE [LARGE SCALE GENOMIC DNA]</scope>
    <source>
        <strain evidence="2 3">4249</strain>
    </source>
</reference>
<dbReference type="Proteomes" id="UP001265700">
    <property type="component" value="Unassembled WGS sequence"/>
</dbReference>
<dbReference type="InterPro" id="IPR027417">
    <property type="entry name" value="P-loop_NTPase"/>
</dbReference>
<dbReference type="RefSeq" id="WP_310317030.1">
    <property type="nucleotide sequence ID" value="NZ_JAVDWU010000005.1"/>
</dbReference>
<dbReference type="SMART" id="SM01043">
    <property type="entry name" value="BTAD"/>
    <property type="match status" value="1"/>
</dbReference>
<gene>
    <name evidence="2" type="ORF">J2W49_002794</name>
</gene>
<dbReference type="SUPFAM" id="SSF52540">
    <property type="entry name" value="P-loop containing nucleoside triphosphate hydrolases"/>
    <property type="match status" value="1"/>
</dbReference>